<keyword evidence="1" id="KW-0812">Transmembrane</keyword>
<dbReference type="Proteomes" id="UP000027920">
    <property type="component" value="Unassembled WGS sequence"/>
</dbReference>
<evidence type="ECO:0000313" key="3">
    <source>
        <dbReference type="Proteomes" id="UP000027920"/>
    </source>
</evidence>
<name>A0A072PLA0_9EURO</name>
<proteinExistence type="predicted"/>
<evidence type="ECO:0000256" key="1">
    <source>
        <dbReference type="SAM" id="Phobius"/>
    </source>
</evidence>
<keyword evidence="3" id="KW-1185">Reference proteome</keyword>
<dbReference type="GeneID" id="25279905"/>
<dbReference type="AlphaFoldDB" id="A0A072PLA0"/>
<gene>
    <name evidence="2" type="ORF">A1O9_04978</name>
</gene>
<keyword evidence="1" id="KW-1133">Transmembrane helix</keyword>
<evidence type="ECO:0000313" key="2">
    <source>
        <dbReference type="EMBL" id="KEF60128.1"/>
    </source>
</evidence>
<comment type="caution">
    <text evidence="2">The sequence shown here is derived from an EMBL/GenBank/DDBJ whole genome shotgun (WGS) entry which is preliminary data.</text>
</comment>
<accession>A0A072PLA0</accession>
<dbReference type="HOGENOM" id="CLU_449062_0_0_1"/>
<protein>
    <submittedName>
        <fullName evidence="2">Uncharacterized protein</fullName>
    </submittedName>
</protein>
<dbReference type="OrthoDB" id="3540210at2759"/>
<keyword evidence="1" id="KW-0472">Membrane</keyword>
<reference evidence="2 3" key="1">
    <citation type="submission" date="2013-03" db="EMBL/GenBank/DDBJ databases">
        <title>The Genome Sequence of Exophiala aquamarina CBS 119918.</title>
        <authorList>
            <consortium name="The Broad Institute Genomics Platform"/>
            <person name="Cuomo C."/>
            <person name="de Hoog S."/>
            <person name="Gorbushina A."/>
            <person name="Walker B."/>
            <person name="Young S.K."/>
            <person name="Zeng Q."/>
            <person name="Gargeya S."/>
            <person name="Fitzgerald M."/>
            <person name="Haas B."/>
            <person name="Abouelleil A."/>
            <person name="Allen A.W."/>
            <person name="Alvarado L."/>
            <person name="Arachchi H.M."/>
            <person name="Berlin A.M."/>
            <person name="Chapman S.B."/>
            <person name="Gainer-Dewar J."/>
            <person name="Goldberg J."/>
            <person name="Griggs A."/>
            <person name="Gujja S."/>
            <person name="Hansen M."/>
            <person name="Howarth C."/>
            <person name="Imamovic A."/>
            <person name="Ireland A."/>
            <person name="Larimer J."/>
            <person name="McCowan C."/>
            <person name="Murphy C."/>
            <person name="Pearson M."/>
            <person name="Poon T.W."/>
            <person name="Priest M."/>
            <person name="Roberts A."/>
            <person name="Saif S."/>
            <person name="Shea T."/>
            <person name="Sisk P."/>
            <person name="Sykes S."/>
            <person name="Wortman J."/>
            <person name="Nusbaum C."/>
            <person name="Birren B."/>
        </authorList>
    </citation>
    <scope>NUCLEOTIDE SEQUENCE [LARGE SCALE GENOMIC DNA]</scope>
    <source>
        <strain evidence="2 3">CBS 119918</strain>
    </source>
</reference>
<sequence length="608" mass="67339">MQTKAHNDTILAATYARQCYGQDAALNKLRCSMYTKRSIAWTASEVDYPFAGSICSAPLALQLDSEIIDSHMDLGMNTPDSARVGFRKVTTCSPLKVTPEYGSVVTSTGTDRLGVEDDRIREYQYGTYSSTGLGKNVTYMYNQHAYIDGFGYDSCNRSVPRIGFLGVHPQLVQTSADLTLIFLAPNAIKYSYPDNTPFFSANYYADLGSFNGVNLSYCSADEYVNTKACQDQYQYCNGESLDRCTRLTAYQQAYAAIFNSTTLDFNAVQESVAARIILNTRTLSMYHSIGGRGVQALRVSETIQERNQMVHIPHSQWQAAVASWLGVSMARLQRSAVEYAAPSLRKSEYPAGAHPGKLDTPISRAMCYSQKVGLVGDTISFSVLGLVIILTVGSAAILLYLVLELCVAWFRHRQDGGSYRRVRWVMDEKMQVQRMMFEEAGMGGTWTNLAGAVPVTQTKEVFAALRHVDPAHPRLGRQWTRLGEGDGRAQQQVYLIDKTAGAQQPTGNANPYVSPIGEYIPVLGTATAVPMPTTPPYPSDKHGGGGQQTSQVYQKQVYHALTPRGALSRGKFRWQWQWQCDRASERLLRGLLVLHCARCWCKPEAFGS</sequence>
<dbReference type="VEuPathDB" id="FungiDB:A1O9_04978"/>
<dbReference type="EMBL" id="AMGV01000003">
    <property type="protein sequence ID" value="KEF60128.1"/>
    <property type="molecule type" value="Genomic_DNA"/>
</dbReference>
<feature type="transmembrane region" description="Helical" evidence="1">
    <location>
        <begin position="379"/>
        <end position="403"/>
    </location>
</feature>
<organism evidence="2 3">
    <name type="scientific">Exophiala aquamarina CBS 119918</name>
    <dbReference type="NCBI Taxonomy" id="1182545"/>
    <lineage>
        <taxon>Eukaryota</taxon>
        <taxon>Fungi</taxon>
        <taxon>Dikarya</taxon>
        <taxon>Ascomycota</taxon>
        <taxon>Pezizomycotina</taxon>
        <taxon>Eurotiomycetes</taxon>
        <taxon>Chaetothyriomycetidae</taxon>
        <taxon>Chaetothyriales</taxon>
        <taxon>Herpotrichiellaceae</taxon>
        <taxon>Exophiala</taxon>
    </lineage>
</organism>
<dbReference type="RefSeq" id="XP_013262718.1">
    <property type="nucleotide sequence ID" value="XM_013407264.1"/>
</dbReference>